<dbReference type="Proteomes" id="UP001482620">
    <property type="component" value="Unassembled WGS sequence"/>
</dbReference>
<evidence type="ECO:0000313" key="1">
    <source>
        <dbReference type="EMBL" id="MEQ2233474.1"/>
    </source>
</evidence>
<sequence>MTGHAPHKQYARLHFCHEMPPVRTEMASINQWEEKWETRKPHGERSEPRAFLLWSNSSYHHSAVAQPH</sequence>
<protein>
    <submittedName>
        <fullName evidence="1">Uncharacterized protein</fullName>
    </submittedName>
</protein>
<proteinExistence type="predicted"/>
<gene>
    <name evidence="1" type="ORF">ILYODFUR_022139</name>
</gene>
<accession>A0ABV0TLS8</accession>
<dbReference type="EMBL" id="JAHRIQ010037176">
    <property type="protein sequence ID" value="MEQ2233474.1"/>
    <property type="molecule type" value="Genomic_DNA"/>
</dbReference>
<reference evidence="1 2" key="1">
    <citation type="submission" date="2021-06" db="EMBL/GenBank/DDBJ databases">
        <authorList>
            <person name="Palmer J.M."/>
        </authorList>
    </citation>
    <scope>NUCLEOTIDE SEQUENCE [LARGE SCALE GENOMIC DNA]</scope>
    <source>
        <strain evidence="2">if_2019</strain>
        <tissue evidence="1">Muscle</tissue>
    </source>
</reference>
<evidence type="ECO:0000313" key="2">
    <source>
        <dbReference type="Proteomes" id="UP001482620"/>
    </source>
</evidence>
<comment type="caution">
    <text evidence="1">The sequence shown here is derived from an EMBL/GenBank/DDBJ whole genome shotgun (WGS) entry which is preliminary data.</text>
</comment>
<name>A0ABV0TLS8_9TELE</name>
<keyword evidence="2" id="KW-1185">Reference proteome</keyword>
<organism evidence="1 2">
    <name type="scientific">Ilyodon furcidens</name>
    <name type="common">goldbreast splitfin</name>
    <dbReference type="NCBI Taxonomy" id="33524"/>
    <lineage>
        <taxon>Eukaryota</taxon>
        <taxon>Metazoa</taxon>
        <taxon>Chordata</taxon>
        <taxon>Craniata</taxon>
        <taxon>Vertebrata</taxon>
        <taxon>Euteleostomi</taxon>
        <taxon>Actinopterygii</taxon>
        <taxon>Neopterygii</taxon>
        <taxon>Teleostei</taxon>
        <taxon>Neoteleostei</taxon>
        <taxon>Acanthomorphata</taxon>
        <taxon>Ovalentaria</taxon>
        <taxon>Atherinomorphae</taxon>
        <taxon>Cyprinodontiformes</taxon>
        <taxon>Goodeidae</taxon>
        <taxon>Ilyodon</taxon>
    </lineage>
</organism>